<evidence type="ECO:0000256" key="3">
    <source>
        <dbReference type="ARBA" id="ARBA00022692"/>
    </source>
</evidence>
<dbReference type="AlphaFoldDB" id="A0A285CRW4"/>
<keyword evidence="2" id="KW-1003">Cell membrane</keyword>
<keyword evidence="5 6" id="KW-0472">Membrane</keyword>
<feature type="transmembrane region" description="Helical" evidence="6">
    <location>
        <begin position="59"/>
        <end position="91"/>
    </location>
</feature>
<dbReference type="OrthoDB" id="1653617at2"/>
<proteinExistence type="predicted"/>
<feature type="transmembrane region" description="Helical" evidence="6">
    <location>
        <begin position="12"/>
        <end position="39"/>
    </location>
</feature>
<name>A0A285CRW4_9BACI</name>
<reference evidence="7 8" key="1">
    <citation type="submission" date="2017-08" db="EMBL/GenBank/DDBJ databases">
        <authorList>
            <person name="de Groot N.N."/>
        </authorList>
    </citation>
    <scope>NUCLEOTIDE SEQUENCE [LARGE SCALE GENOMIC DNA]</scope>
    <source>
        <strain evidence="7 8">JC228</strain>
    </source>
</reference>
<evidence type="ECO:0000313" key="7">
    <source>
        <dbReference type="EMBL" id="SNX70291.1"/>
    </source>
</evidence>
<keyword evidence="8" id="KW-1185">Reference proteome</keyword>
<dbReference type="PANTHER" id="PTHR30509:SF27">
    <property type="entry name" value="UPF0421 PROTEIN YGAE"/>
    <property type="match status" value="1"/>
</dbReference>
<dbReference type="InterPro" id="IPR010343">
    <property type="entry name" value="ArAE_1"/>
</dbReference>
<dbReference type="EMBL" id="OAOP01000004">
    <property type="protein sequence ID" value="SNX70291.1"/>
    <property type="molecule type" value="Genomic_DNA"/>
</dbReference>
<keyword evidence="4 6" id="KW-1133">Transmembrane helix</keyword>
<dbReference type="PANTHER" id="PTHR30509">
    <property type="entry name" value="P-HYDROXYBENZOIC ACID EFFLUX PUMP SUBUNIT-RELATED"/>
    <property type="match status" value="1"/>
</dbReference>
<keyword evidence="3 6" id="KW-0812">Transmembrane</keyword>
<evidence type="ECO:0000313" key="8">
    <source>
        <dbReference type="Proteomes" id="UP000219546"/>
    </source>
</evidence>
<accession>A0A285CRW4</accession>
<comment type="subcellular location">
    <subcellularLocation>
        <location evidence="1">Cell membrane</location>
        <topology evidence="1">Multi-pass membrane protein</topology>
    </subcellularLocation>
</comment>
<gene>
    <name evidence="7" type="ORF">SAMN05877753_10413</name>
</gene>
<organism evidence="7 8">
    <name type="scientific">Bacillus oleivorans</name>
    <dbReference type="NCBI Taxonomy" id="1448271"/>
    <lineage>
        <taxon>Bacteria</taxon>
        <taxon>Bacillati</taxon>
        <taxon>Bacillota</taxon>
        <taxon>Bacilli</taxon>
        <taxon>Bacillales</taxon>
        <taxon>Bacillaceae</taxon>
        <taxon>Bacillus</taxon>
    </lineage>
</organism>
<evidence type="ECO:0000256" key="2">
    <source>
        <dbReference type="ARBA" id="ARBA00022475"/>
    </source>
</evidence>
<evidence type="ECO:0000256" key="5">
    <source>
        <dbReference type="ARBA" id="ARBA00023136"/>
    </source>
</evidence>
<dbReference type="Proteomes" id="UP000219546">
    <property type="component" value="Unassembled WGS sequence"/>
</dbReference>
<feature type="transmembrane region" description="Helical" evidence="6">
    <location>
        <begin position="121"/>
        <end position="143"/>
    </location>
</feature>
<dbReference type="Pfam" id="PF06081">
    <property type="entry name" value="ArAE_1"/>
    <property type="match status" value="1"/>
</dbReference>
<sequence>MKLGARIFKTGLAIMLALFVAEILGLPAPLFAGIAAIFSIQPTVYRSYLSIIEQIQSNIIGAVVAFLFVYFLGNDILVIGLAAIVVIAINLKLKTDSTIGLSLVTVIAIMENPGSELFSYALLRFSTIMVGVASSFVINLVFLPPKYETKLYYRISNTTDEIIRWIRIQPSMSSEHTLLKADIKKLKENLVKMDQLYLLYKEERNYFKKTALSKYRKLVIYRHMISTSGRALNILKRLHRYENELHLMPEGFQEAIHEHLNTLTVLHEQLLLQFLGKVRTSELSEKHTQFRKELMDLFFLYEKCMDREDQYHLFHMLQLISDVMEYGEYLEHLEKLIHNFYTFHKEENILTITEEEEV</sequence>
<dbReference type="RefSeq" id="WP_097158424.1">
    <property type="nucleotide sequence ID" value="NZ_JBEPMQ010000010.1"/>
</dbReference>
<evidence type="ECO:0000256" key="1">
    <source>
        <dbReference type="ARBA" id="ARBA00004651"/>
    </source>
</evidence>
<dbReference type="GO" id="GO:0005886">
    <property type="term" value="C:plasma membrane"/>
    <property type="evidence" value="ECO:0007669"/>
    <property type="project" value="UniProtKB-SubCell"/>
</dbReference>
<protein>
    <submittedName>
        <fullName evidence="7">Uncharacterized membrane protein YgaE (UPF0421/DUF939 family)</fullName>
    </submittedName>
</protein>
<evidence type="ECO:0000256" key="6">
    <source>
        <dbReference type="SAM" id="Phobius"/>
    </source>
</evidence>
<evidence type="ECO:0000256" key="4">
    <source>
        <dbReference type="ARBA" id="ARBA00022989"/>
    </source>
</evidence>